<feature type="region of interest" description="Disordered" evidence="1">
    <location>
        <begin position="487"/>
        <end position="508"/>
    </location>
</feature>
<evidence type="ECO:0000256" key="1">
    <source>
        <dbReference type="SAM" id="MobiDB-lite"/>
    </source>
</evidence>
<proteinExistence type="predicted"/>
<sequence length="618" mass="72863">MEMRIKLTSPLICKKHSVLLQNKYRKKDYTSEKNESLQMNHDFNQMGTPSDEPSTNFENDNSFGIGGFETDFSESGLPIDDNIEDISSNSESEMEEFPYQIVPKSIKTQKMQNKYKRNRINHSNLLYWKQISQDLDCEVFSDYDEDSDYYEDLSNTNTTNSTTKKQIIQQNIPQIFPKKNAIKHIQIPLSIEDIKTQIQFCKDNICDFKVDLSIYNVFDPNWNNINNETPNTNYSEQPRLLYENFLKSKNLQKDLFEWKLKSNTPSVHFKDLMKILQHYHPEEKLLCTPRVIRKRMLKEIGYDNIYNYYNNNTQNKKQTNERISTIKLRWDLKSKKKVPIYDLKTRLPFISELLHLQRTKELFGKKVFIRLCSIAGDTVEQQPASGKLSHSSIEVCRHCCLSKHNEGFNLGKNIIFKDKNFDITRVNSDNDDFVIPTTRKRNSNQNNLENEMIDSTLIIQENKKKRLNGDKKQLEIIQERISIEIENDEESITSEDSQNINNESESETQDNLTLNTEVCINLYSEGIDIFSQKRNDDFLKELQKFLVLLDIQPEPEQYRIIKEKISKKHGVLLQRGNPWLHLFNFKSYSFYHFTICWVHLLLEGLFKDGLLIVKNIIR</sequence>
<gene>
    <name evidence="2" type="ORF">M0812_19772</name>
</gene>
<dbReference type="Proteomes" id="UP001146793">
    <property type="component" value="Unassembled WGS sequence"/>
</dbReference>
<protein>
    <submittedName>
        <fullName evidence="2">Uncharacterized protein</fullName>
    </submittedName>
</protein>
<evidence type="ECO:0000313" key="2">
    <source>
        <dbReference type="EMBL" id="KAJ3435273.1"/>
    </source>
</evidence>
<dbReference type="EMBL" id="JANTQA010000041">
    <property type="protein sequence ID" value="KAJ3435273.1"/>
    <property type="molecule type" value="Genomic_DNA"/>
</dbReference>
<dbReference type="AlphaFoldDB" id="A0AAV7Z588"/>
<comment type="caution">
    <text evidence="2">The sequence shown here is derived from an EMBL/GenBank/DDBJ whole genome shotgun (WGS) entry which is preliminary data.</text>
</comment>
<evidence type="ECO:0000313" key="3">
    <source>
        <dbReference type="Proteomes" id="UP001146793"/>
    </source>
</evidence>
<organism evidence="2 3">
    <name type="scientific">Anaeramoeba flamelloides</name>
    <dbReference type="NCBI Taxonomy" id="1746091"/>
    <lineage>
        <taxon>Eukaryota</taxon>
        <taxon>Metamonada</taxon>
        <taxon>Anaeramoebidae</taxon>
        <taxon>Anaeramoeba</taxon>
    </lineage>
</organism>
<reference evidence="2" key="1">
    <citation type="submission" date="2022-08" db="EMBL/GenBank/DDBJ databases">
        <title>Novel sulphate-reducing endosymbionts in the free-living metamonad Anaeramoeba.</title>
        <authorList>
            <person name="Jerlstrom-Hultqvist J."/>
            <person name="Cepicka I."/>
            <person name="Gallot-Lavallee L."/>
            <person name="Salas-Leiva D."/>
            <person name="Curtis B.A."/>
            <person name="Zahonova K."/>
            <person name="Pipaliya S."/>
            <person name="Dacks J."/>
            <person name="Roger A.J."/>
        </authorList>
    </citation>
    <scope>NUCLEOTIDE SEQUENCE</scope>
    <source>
        <strain evidence="2">Busselton2</strain>
    </source>
</reference>
<accession>A0AAV7Z588</accession>
<feature type="compositionally biased region" description="Polar residues" evidence="1">
    <location>
        <begin position="498"/>
        <end position="508"/>
    </location>
</feature>
<name>A0AAV7Z588_9EUKA</name>